<feature type="compositionally biased region" description="Low complexity" evidence="1">
    <location>
        <begin position="13"/>
        <end position="28"/>
    </location>
</feature>
<dbReference type="OrthoDB" id="3858188at2759"/>
<reference evidence="2 3" key="1">
    <citation type="journal article" date="2018" name="Mol. Ecol.">
        <title>The obligate alkalophilic soda-lake fungus Sodiomyces alkalinus has shifted to a protein diet.</title>
        <authorList>
            <person name="Grum-Grzhimaylo A.A."/>
            <person name="Falkoski D.L."/>
            <person name="van den Heuvel J."/>
            <person name="Valero-Jimenez C.A."/>
            <person name="Min B."/>
            <person name="Choi I.G."/>
            <person name="Lipzen A."/>
            <person name="Daum C.G."/>
            <person name="Aanen D.K."/>
            <person name="Tsang A."/>
            <person name="Henrissat B."/>
            <person name="Bilanenko E.N."/>
            <person name="de Vries R.P."/>
            <person name="van Kan J.A.L."/>
            <person name="Grigoriev I.V."/>
            <person name="Debets A.J.M."/>
        </authorList>
    </citation>
    <scope>NUCLEOTIDE SEQUENCE [LARGE SCALE GENOMIC DNA]</scope>
    <source>
        <strain evidence="2 3">F11</strain>
    </source>
</reference>
<dbReference type="EMBL" id="ML119053">
    <property type="protein sequence ID" value="ROT39890.1"/>
    <property type="molecule type" value="Genomic_DNA"/>
</dbReference>
<dbReference type="RefSeq" id="XP_028467696.1">
    <property type="nucleotide sequence ID" value="XM_028607975.1"/>
</dbReference>
<protein>
    <submittedName>
        <fullName evidence="2">Uncharacterized protein</fullName>
    </submittedName>
</protein>
<name>A0A3N2PZE1_SODAK</name>
<organism evidence="2 3">
    <name type="scientific">Sodiomyces alkalinus (strain CBS 110278 / VKM F-3762 / F11)</name>
    <name type="common">Alkaliphilic filamentous fungus</name>
    <dbReference type="NCBI Taxonomy" id="1314773"/>
    <lineage>
        <taxon>Eukaryota</taxon>
        <taxon>Fungi</taxon>
        <taxon>Dikarya</taxon>
        <taxon>Ascomycota</taxon>
        <taxon>Pezizomycotina</taxon>
        <taxon>Sordariomycetes</taxon>
        <taxon>Hypocreomycetidae</taxon>
        <taxon>Glomerellales</taxon>
        <taxon>Plectosphaerellaceae</taxon>
        <taxon>Sodiomyces</taxon>
    </lineage>
</organism>
<gene>
    <name evidence="2" type="ORF">SODALDRAFT_275310</name>
</gene>
<dbReference type="AlphaFoldDB" id="A0A3N2PZE1"/>
<dbReference type="STRING" id="1314773.A0A3N2PZE1"/>
<feature type="compositionally biased region" description="Polar residues" evidence="1">
    <location>
        <begin position="59"/>
        <end position="69"/>
    </location>
</feature>
<keyword evidence="3" id="KW-1185">Reference proteome</keyword>
<dbReference type="GeneID" id="39576453"/>
<feature type="region of interest" description="Disordered" evidence="1">
    <location>
        <begin position="180"/>
        <end position="199"/>
    </location>
</feature>
<dbReference type="Proteomes" id="UP000272025">
    <property type="component" value="Unassembled WGS sequence"/>
</dbReference>
<accession>A0A3N2PZE1</accession>
<feature type="compositionally biased region" description="Low complexity" evidence="1">
    <location>
        <begin position="94"/>
        <end position="106"/>
    </location>
</feature>
<feature type="region of interest" description="Disordered" evidence="1">
    <location>
        <begin position="81"/>
        <end position="106"/>
    </location>
</feature>
<proteinExistence type="predicted"/>
<feature type="region of interest" description="Disordered" evidence="1">
    <location>
        <begin position="1"/>
        <end position="69"/>
    </location>
</feature>
<evidence type="ECO:0000313" key="3">
    <source>
        <dbReference type="Proteomes" id="UP000272025"/>
    </source>
</evidence>
<evidence type="ECO:0000256" key="1">
    <source>
        <dbReference type="SAM" id="MobiDB-lite"/>
    </source>
</evidence>
<evidence type="ECO:0000313" key="2">
    <source>
        <dbReference type="EMBL" id="ROT39890.1"/>
    </source>
</evidence>
<sequence length="347" mass="38319">MHLQRGVRPGGLKASKWASAPDSSSSWATRDPSHYIPRSSAINPAVPISSDSEIPVHSAPSNNDRWWEQTPTPKLKREAVAPSATGVHPGPTALSGSGSSNNHGLVSSQREFRRYVQIVRRMKWKLPYLQYGYHLAVSGHNPDLQEAELMFKLDFYEYYMLLERALVHLLGVFGVAISPGRSHQNGNGRGDGNANGTARGAHHQYHQNVLAALDSKQNPLHAALGTGEVRQHLGRAKELRNRWKYAEDPAEAAATHAMTLGAGARGEDLNPVTGRAPLESYDLDSMFKFIFNGFDQGYAIAEAWIDDLARRADMVPDAWTPAMQAKRIAEEEAEFDFIVDAMDWEAV</sequence>